<sequence length="130" mass="14533">NNLQVHIHNVHIRYEDSTMNRDAPFACGICIQGISVETTNSKWKPMVSYQGASSVYQMLKVESLSVYVNPSVHTLIGSSPGLATSAPYTWRNDMKRGLETFSVNNEEFDFILKPIAAKVKVIVNKSNEAR</sequence>
<feature type="non-terminal residue" evidence="4">
    <location>
        <position position="1"/>
    </location>
</feature>
<feature type="domain" description="Chorein N-terminal" evidence="3">
    <location>
        <begin position="1"/>
        <end position="127"/>
    </location>
</feature>
<evidence type="ECO:0000313" key="4">
    <source>
        <dbReference type="EMBL" id="JAT27759.1"/>
    </source>
</evidence>
<organism evidence="4">
    <name type="scientific">Graphocephala atropunctata</name>
    <dbReference type="NCBI Taxonomy" id="36148"/>
    <lineage>
        <taxon>Eukaryota</taxon>
        <taxon>Metazoa</taxon>
        <taxon>Ecdysozoa</taxon>
        <taxon>Arthropoda</taxon>
        <taxon>Hexapoda</taxon>
        <taxon>Insecta</taxon>
        <taxon>Pterygota</taxon>
        <taxon>Neoptera</taxon>
        <taxon>Paraneoptera</taxon>
        <taxon>Hemiptera</taxon>
        <taxon>Auchenorrhyncha</taxon>
        <taxon>Membracoidea</taxon>
        <taxon>Cicadellidae</taxon>
        <taxon>Cicadellinae</taxon>
        <taxon>Cicadellini</taxon>
        <taxon>Graphocephala</taxon>
    </lineage>
</organism>
<dbReference type="AlphaFoldDB" id="A0A1B6LVR1"/>
<evidence type="ECO:0000256" key="2">
    <source>
        <dbReference type="ARBA" id="ARBA00022448"/>
    </source>
</evidence>
<evidence type="ECO:0000259" key="3">
    <source>
        <dbReference type="Pfam" id="PF12624"/>
    </source>
</evidence>
<protein>
    <recommendedName>
        <fullName evidence="3">Chorein N-terminal domain-containing protein</fullName>
    </recommendedName>
</protein>
<keyword evidence="2" id="KW-0813">Transport</keyword>
<name>A0A1B6LVR1_9HEMI</name>
<reference evidence="4" key="1">
    <citation type="submission" date="2015-11" db="EMBL/GenBank/DDBJ databases">
        <title>De novo transcriptome assembly of four potential Pierce s Disease insect vectors from Arizona vineyards.</title>
        <authorList>
            <person name="Tassone E.E."/>
        </authorList>
    </citation>
    <scope>NUCLEOTIDE SEQUENCE</scope>
</reference>
<dbReference type="PANTHER" id="PTHR16166:SF93">
    <property type="entry name" value="INTERMEMBRANE LIPID TRANSFER PROTEIN VPS13"/>
    <property type="match status" value="1"/>
</dbReference>
<accession>A0A1B6LVR1</accession>
<gene>
    <name evidence="4" type="ORF">g.51328</name>
</gene>
<dbReference type="GO" id="GO:0006623">
    <property type="term" value="P:protein targeting to vacuole"/>
    <property type="evidence" value="ECO:0007669"/>
    <property type="project" value="TreeGrafter"/>
</dbReference>
<evidence type="ECO:0000256" key="1">
    <source>
        <dbReference type="ARBA" id="ARBA00006545"/>
    </source>
</evidence>
<dbReference type="PANTHER" id="PTHR16166">
    <property type="entry name" value="VACUOLAR PROTEIN SORTING-ASSOCIATED PROTEIN VPS13"/>
    <property type="match status" value="1"/>
</dbReference>
<dbReference type="EMBL" id="GEBQ01012218">
    <property type="protein sequence ID" value="JAT27759.1"/>
    <property type="molecule type" value="Transcribed_RNA"/>
</dbReference>
<feature type="non-terminal residue" evidence="4">
    <location>
        <position position="130"/>
    </location>
</feature>
<dbReference type="InterPro" id="IPR026854">
    <property type="entry name" value="VPS13_N"/>
</dbReference>
<dbReference type="Pfam" id="PF12624">
    <property type="entry name" value="VPS13_N"/>
    <property type="match status" value="1"/>
</dbReference>
<proteinExistence type="inferred from homology"/>
<dbReference type="GO" id="GO:0045053">
    <property type="term" value="P:protein retention in Golgi apparatus"/>
    <property type="evidence" value="ECO:0007669"/>
    <property type="project" value="TreeGrafter"/>
</dbReference>
<dbReference type="InterPro" id="IPR026847">
    <property type="entry name" value="VPS13"/>
</dbReference>
<comment type="similarity">
    <text evidence="1">Belongs to the VPS13 family.</text>
</comment>